<dbReference type="PRINTS" id="PR00702">
    <property type="entry name" value="ACRIFLAVINRP"/>
</dbReference>
<dbReference type="Gene3D" id="3.30.70.1430">
    <property type="entry name" value="Multidrug efflux transporter AcrB pore domain"/>
    <property type="match status" value="1"/>
</dbReference>
<keyword evidence="1" id="KW-1133">Transmembrane helix</keyword>
<sequence>MTQGSAGVFERIVGRGTLVTVIALIVTVVGIIAALRIPVQMIPDLDVRVISVRTTWPGATPQ</sequence>
<proteinExistence type="predicted"/>
<evidence type="ECO:0008006" key="4">
    <source>
        <dbReference type="Google" id="ProtNLM"/>
    </source>
</evidence>
<gene>
    <name evidence="2" type="ORF">DCP75_02685</name>
</gene>
<dbReference type="GO" id="GO:0016020">
    <property type="term" value="C:membrane"/>
    <property type="evidence" value="ECO:0007669"/>
    <property type="project" value="InterPro"/>
</dbReference>
<name>A0A3C1KIT8_9GAMM</name>
<evidence type="ECO:0000313" key="2">
    <source>
        <dbReference type="EMBL" id="HAN26629.1"/>
    </source>
</evidence>
<dbReference type="Gene3D" id="1.20.1640.10">
    <property type="entry name" value="Multidrug efflux transporter AcrB transmembrane domain"/>
    <property type="match status" value="1"/>
</dbReference>
<feature type="transmembrane region" description="Helical" evidence="1">
    <location>
        <begin position="12"/>
        <end position="35"/>
    </location>
</feature>
<feature type="non-terminal residue" evidence="2">
    <location>
        <position position="62"/>
    </location>
</feature>
<dbReference type="Pfam" id="PF00873">
    <property type="entry name" value="ACR_tran"/>
    <property type="match status" value="1"/>
</dbReference>
<protein>
    <recommendedName>
        <fullName evidence="4">Efflux RND transporter permease subunit</fullName>
    </recommendedName>
</protein>
<dbReference type="GO" id="GO:0022857">
    <property type="term" value="F:transmembrane transporter activity"/>
    <property type="evidence" value="ECO:0007669"/>
    <property type="project" value="InterPro"/>
</dbReference>
<evidence type="ECO:0000256" key="1">
    <source>
        <dbReference type="SAM" id="Phobius"/>
    </source>
</evidence>
<dbReference type="AlphaFoldDB" id="A0A3C1KIT8"/>
<organism evidence="2 3">
    <name type="scientific">Haliea salexigens</name>
    <dbReference type="NCBI Taxonomy" id="287487"/>
    <lineage>
        <taxon>Bacteria</taxon>
        <taxon>Pseudomonadati</taxon>
        <taxon>Pseudomonadota</taxon>
        <taxon>Gammaproteobacteria</taxon>
        <taxon>Cellvibrionales</taxon>
        <taxon>Halieaceae</taxon>
        <taxon>Haliea</taxon>
    </lineage>
</organism>
<evidence type="ECO:0000313" key="3">
    <source>
        <dbReference type="Proteomes" id="UP000259273"/>
    </source>
</evidence>
<dbReference type="EMBL" id="DMND01000049">
    <property type="protein sequence ID" value="HAN26629.1"/>
    <property type="molecule type" value="Genomic_DNA"/>
</dbReference>
<keyword evidence="1" id="KW-0812">Transmembrane</keyword>
<reference evidence="2 3" key="1">
    <citation type="journal article" date="2018" name="Nat. Biotechnol.">
        <title>A standardized bacterial taxonomy based on genome phylogeny substantially revises the tree of life.</title>
        <authorList>
            <person name="Parks D.H."/>
            <person name="Chuvochina M."/>
            <person name="Waite D.W."/>
            <person name="Rinke C."/>
            <person name="Skarshewski A."/>
            <person name="Chaumeil P.A."/>
            <person name="Hugenholtz P."/>
        </authorList>
    </citation>
    <scope>NUCLEOTIDE SEQUENCE [LARGE SCALE GENOMIC DNA]</scope>
    <source>
        <strain evidence="2">UBA9158</strain>
    </source>
</reference>
<keyword evidence="1" id="KW-0472">Membrane</keyword>
<dbReference type="Proteomes" id="UP000259273">
    <property type="component" value="Unassembled WGS sequence"/>
</dbReference>
<accession>A0A3C1KIT8</accession>
<comment type="caution">
    <text evidence="2">The sequence shown here is derived from an EMBL/GenBank/DDBJ whole genome shotgun (WGS) entry which is preliminary data.</text>
</comment>
<dbReference type="InterPro" id="IPR001036">
    <property type="entry name" value="Acrflvin-R"/>
</dbReference>